<evidence type="ECO:0000313" key="2">
    <source>
        <dbReference type="EMBL" id="GAT47444.1"/>
    </source>
</evidence>
<accession>A0ABQ0L8F8</accession>
<feature type="region of interest" description="Disordered" evidence="1">
    <location>
        <begin position="55"/>
        <end position="101"/>
    </location>
</feature>
<dbReference type="Proteomes" id="UP000815677">
    <property type="component" value="Unassembled WGS sequence"/>
</dbReference>
<evidence type="ECO:0000256" key="1">
    <source>
        <dbReference type="SAM" id="MobiDB-lite"/>
    </source>
</evidence>
<feature type="compositionally biased region" description="Low complexity" evidence="1">
    <location>
        <begin position="69"/>
        <end position="84"/>
    </location>
</feature>
<evidence type="ECO:0000313" key="3">
    <source>
        <dbReference type="Proteomes" id="UP000815677"/>
    </source>
</evidence>
<sequence length="169" mass="18749">MTAAAGIKAYSERRLLFSSDHHHPAQLDRILHNQVSCPPRRRLRPPAHLVRVAAHPPTMVANKKTPAKAAGARTSTPSSSSSDASTKKKKRSAGRRKQKPTEYNKFFVRPFLLFLSPSTLMTLQAAQMALLKATIEDNEERRRIISKRWAEKKAEDATNAPGPASDSDD</sequence>
<name>A0ABQ0L8F8_MYCCL</name>
<protein>
    <submittedName>
        <fullName evidence="2">Uncharacterized protein</fullName>
    </submittedName>
</protein>
<gene>
    <name evidence="2" type="ORF">MCHLO_04905</name>
</gene>
<feature type="compositionally biased region" description="Basic and acidic residues" evidence="1">
    <location>
        <begin position="146"/>
        <end position="156"/>
    </location>
</feature>
<dbReference type="EMBL" id="DF843512">
    <property type="protein sequence ID" value="GAT47444.1"/>
    <property type="molecule type" value="Genomic_DNA"/>
</dbReference>
<feature type="region of interest" description="Disordered" evidence="1">
    <location>
        <begin position="146"/>
        <end position="169"/>
    </location>
</feature>
<organism evidence="2 3">
    <name type="scientific">Mycena chlorophos</name>
    <name type="common">Agaric fungus</name>
    <name type="synonym">Agaricus chlorophos</name>
    <dbReference type="NCBI Taxonomy" id="658473"/>
    <lineage>
        <taxon>Eukaryota</taxon>
        <taxon>Fungi</taxon>
        <taxon>Dikarya</taxon>
        <taxon>Basidiomycota</taxon>
        <taxon>Agaricomycotina</taxon>
        <taxon>Agaricomycetes</taxon>
        <taxon>Agaricomycetidae</taxon>
        <taxon>Agaricales</taxon>
        <taxon>Marasmiineae</taxon>
        <taxon>Mycenaceae</taxon>
        <taxon>Mycena</taxon>
    </lineage>
</organism>
<keyword evidence="3" id="KW-1185">Reference proteome</keyword>
<reference evidence="2" key="1">
    <citation type="submission" date="2014-09" db="EMBL/GenBank/DDBJ databases">
        <title>Genome sequence of the luminous mushroom Mycena chlorophos for searching fungal bioluminescence genes.</title>
        <authorList>
            <person name="Tanaka Y."/>
            <person name="Kasuga D."/>
            <person name="Oba Y."/>
            <person name="Hase S."/>
            <person name="Sato K."/>
            <person name="Oba Y."/>
            <person name="Sakakibara Y."/>
        </authorList>
    </citation>
    <scope>NUCLEOTIDE SEQUENCE</scope>
</reference>
<feature type="compositionally biased region" description="Basic residues" evidence="1">
    <location>
        <begin position="87"/>
        <end position="98"/>
    </location>
</feature>
<proteinExistence type="predicted"/>